<dbReference type="GO" id="GO:0000502">
    <property type="term" value="C:proteasome complex"/>
    <property type="evidence" value="ECO:0007669"/>
    <property type="project" value="UniProtKB-KW"/>
</dbReference>
<evidence type="ECO:0000256" key="10">
    <source>
        <dbReference type="ARBA" id="ARBA00024805"/>
    </source>
</evidence>
<dbReference type="EMBL" id="CAJVPK010002468">
    <property type="protein sequence ID" value="CAG8613372.1"/>
    <property type="molecule type" value="Genomic_DNA"/>
</dbReference>
<comment type="function">
    <text evidence="10">Plays an important role in control of proteasome function. Inhibits the hydrolysis of protein and peptide substrates by the 20S proteasome. Also inhibits the activation of the proteasome by the proteasome regulatory proteins PA700 and PA28.</text>
</comment>
<dbReference type="GO" id="GO:0005783">
    <property type="term" value="C:endoplasmic reticulum"/>
    <property type="evidence" value="ECO:0007669"/>
    <property type="project" value="UniProtKB-SubCell"/>
</dbReference>
<keyword evidence="9" id="KW-0007">Acetylation</keyword>
<evidence type="ECO:0000256" key="2">
    <source>
        <dbReference type="ARBA" id="ARBA00004496"/>
    </source>
</evidence>
<dbReference type="OrthoDB" id="68090at2759"/>
<evidence type="ECO:0000313" key="14">
    <source>
        <dbReference type="EMBL" id="CAG8613372.1"/>
    </source>
</evidence>
<feature type="domain" description="PI31 proteasome regulator N-terminal" evidence="13">
    <location>
        <begin position="40"/>
        <end position="149"/>
    </location>
</feature>
<keyword evidence="15" id="KW-1185">Reference proteome</keyword>
<keyword evidence="4" id="KW-0488">Methylation</keyword>
<evidence type="ECO:0000256" key="8">
    <source>
        <dbReference type="ARBA" id="ARBA00022942"/>
    </source>
</evidence>
<comment type="caution">
    <text evidence="14">The sequence shown here is derived from an EMBL/GenBank/DDBJ whole genome shotgun (WGS) entry which is preliminary data.</text>
</comment>
<evidence type="ECO:0000256" key="3">
    <source>
        <dbReference type="ARBA" id="ARBA00006405"/>
    </source>
</evidence>
<organism evidence="14 15">
    <name type="scientific">Diversispora eburnea</name>
    <dbReference type="NCBI Taxonomy" id="1213867"/>
    <lineage>
        <taxon>Eukaryota</taxon>
        <taxon>Fungi</taxon>
        <taxon>Fungi incertae sedis</taxon>
        <taxon>Mucoromycota</taxon>
        <taxon>Glomeromycotina</taxon>
        <taxon>Glomeromycetes</taxon>
        <taxon>Diversisporales</taxon>
        <taxon>Diversisporaceae</taxon>
        <taxon>Diversispora</taxon>
    </lineage>
</organism>
<dbReference type="InterPro" id="IPR045128">
    <property type="entry name" value="PI31-like"/>
</dbReference>
<evidence type="ECO:0000256" key="11">
    <source>
        <dbReference type="SAM" id="MobiDB-lite"/>
    </source>
</evidence>
<protein>
    <submittedName>
        <fullName evidence="14">10592_t:CDS:1</fullName>
    </submittedName>
</protein>
<dbReference type="AlphaFoldDB" id="A0A9N9CSD3"/>
<comment type="subcellular location">
    <subcellularLocation>
        <location evidence="2">Cytoplasm</location>
    </subcellularLocation>
    <subcellularLocation>
        <location evidence="1">Endoplasmic reticulum</location>
    </subcellularLocation>
</comment>
<dbReference type="InterPro" id="IPR013886">
    <property type="entry name" value="PI31_Prot_C"/>
</dbReference>
<dbReference type="Proteomes" id="UP000789706">
    <property type="component" value="Unassembled WGS sequence"/>
</dbReference>
<feature type="region of interest" description="Disordered" evidence="11">
    <location>
        <begin position="240"/>
        <end position="313"/>
    </location>
</feature>
<evidence type="ECO:0000256" key="6">
    <source>
        <dbReference type="ARBA" id="ARBA00022553"/>
    </source>
</evidence>
<evidence type="ECO:0000256" key="4">
    <source>
        <dbReference type="ARBA" id="ARBA00022481"/>
    </source>
</evidence>
<feature type="compositionally biased region" description="Basic and acidic residues" evidence="11">
    <location>
        <begin position="240"/>
        <end position="249"/>
    </location>
</feature>
<comment type="similarity">
    <text evidence="3">Belongs to the proteasome inhibitor PI31 family.</text>
</comment>
<dbReference type="Gene3D" id="3.40.1000.30">
    <property type="match status" value="1"/>
</dbReference>
<feature type="domain" description="PI31 proteasome regulator C-terminal" evidence="12">
    <location>
        <begin position="195"/>
        <end position="274"/>
    </location>
</feature>
<evidence type="ECO:0000259" key="12">
    <source>
        <dbReference type="Pfam" id="PF08577"/>
    </source>
</evidence>
<evidence type="ECO:0000256" key="1">
    <source>
        <dbReference type="ARBA" id="ARBA00004240"/>
    </source>
</evidence>
<name>A0A9N9CSD3_9GLOM</name>
<dbReference type="InterPro" id="IPR021625">
    <property type="entry name" value="PI31_Prot_N"/>
</dbReference>
<keyword evidence="5" id="KW-0963">Cytoplasm</keyword>
<dbReference type="GO" id="GO:0070628">
    <property type="term" value="F:proteasome binding"/>
    <property type="evidence" value="ECO:0007669"/>
    <property type="project" value="InterPro"/>
</dbReference>
<evidence type="ECO:0000313" key="15">
    <source>
        <dbReference type="Proteomes" id="UP000789706"/>
    </source>
</evidence>
<dbReference type="GO" id="GO:0004866">
    <property type="term" value="F:endopeptidase inhibitor activity"/>
    <property type="evidence" value="ECO:0007669"/>
    <property type="project" value="InterPro"/>
</dbReference>
<dbReference type="PANTHER" id="PTHR13266">
    <property type="entry name" value="PROTEASOME INHIBITOR"/>
    <property type="match status" value="1"/>
</dbReference>
<sequence>MSQATKNPLDPETVLSTLENILQTNVKNIDLESSADTVLLRSGQDALAALFHSIMLNLGFRLIGLDEDDTFGDNINRDSEGNILGLPENWNLHEPNSYSFRYKHPQSSFTFLVKCIRLANKFLIHGMGIEDNKTETFELISDNYFSPSARTINTPNDYRQPHINDPLRVPPRFRPPIFEDPYGGDEPLNINPLSVGRDDLNPLGVNPMGIPRFGGSDIPSFGRPNRGGGMLMGPDHPIFDRRGNSHDNNDIYGGPQTLPRGAVPPGARFDPIGPFSSQPQPRRGSRRGGRGYIGDEPDNDELPPPPGYTDMFM</sequence>
<evidence type="ECO:0000256" key="7">
    <source>
        <dbReference type="ARBA" id="ARBA00022824"/>
    </source>
</evidence>
<dbReference type="Pfam" id="PF11566">
    <property type="entry name" value="PI31_Prot_N"/>
    <property type="match status" value="1"/>
</dbReference>
<gene>
    <name evidence="14" type="ORF">DEBURN_LOCUS10071</name>
</gene>
<proteinExistence type="inferred from homology"/>
<reference evidence="14" key="1">
    <citation type="submission" date="2021-06" db="EMBL/GenBank/DDBJ databases">
        <authorList>
            <person name="Kallberg Y."/>
            <person name="Tangrot J."/>
            <person name="Rosling A."/>
        </authorList>
    </citation>
    <scope>NUCLEOTIDE SEQUENCE</scope>
    <source>
        <strain evidence="14">AZ414A</strain>
    </source>
</reference>
<dbReference type="Pfam" id="PF08577">
    <property type="entry name" value="PI31_Prot_C"/>
    <property type="match status" value="1"/>
</dbReference>
<keyword evidence="7" id="KW-0256">Endoplasmic reticulum</keyword>
<evidence type="ECO:0000259" key="13">
    <source>
        <dbReference type="Pfam" id="PF11566"/>
    </source>
</evidence>
<keyword evidence="6" id="KW-0597">Phosphoprotein</keyword>
<keyword evidence="8" id="KW-0647">Proteasome</keyword>
<dbReference type="PANTHER" id="PTHR13266:SF1">
    <property type="entry name" value="PROTEASOME INHIBITOR PI31 SUBUNIT"/>
    <property type="match status" value="1"/>
</dbReference>
<dbReference type="GO" id="GO:0043161">
    <property type="term" value="P:proteasome-mediated ubiquitin-dependent protein catabolic process"/>
    <property type="evidence" value="ECO:0007669"/>
    <property type="project" value="InterPro"/>
</dbReference>
<evidence type="ECO:0000256" key="5">
    <source>
        <dbReference type="ARBA" id="ARBA00022490"/>
    </source>
</evidence>
<feature type="region of interest" description="Disordered" evidence="11">
    <location>
        <begin position="152"/>
        <end position="174"/>
    </location>
</feature>
<evidence type="ECO:0000256" key="9">
    <source>
        <dbReference type="ARBA" id="ARBA00022990"/>
    </source>
</evidence>
<accession>A0A9N9CSD3</accession>